<dbReference type="EMBL" id="CP006259">
    <property type="protein sequence ID" value="AGS72223.1"/>
    <property type="molecule type" value="Genomic_DNA"/>
</dbReference>
<dbReference type="CDD" id="cd00143">
    <property type="entry name" value="PP2Cc"/>
    <property type="match status" value="1"/>
</dbReference>
<dbReference type="InterPro" id="IPR001932">
    <property type="entry name" value="PPM-type_phosphatase-like_dom"/>
</dbReference>
<dbReference type="KEGG" id="sci:B446_27075"/>
<dbReference type="Pfam" id="PF13672">
    <property type="entry name" value="PP2C_2"/>
    <property type="match status" value="1"/>
</dbReference>
<dbReference type="InterPro" id="IPR036457">
    <property type="entry name" value="PPM-type-like_dom_sf"/>
</dbReference>
<dbReference type="AlphaFoldDB" id="S5UY49"/>
<dbReference type="PANTHER" id="PTHR47992">
    <property type="entry name" value="PROTEIN PHOSPHATASE"/>
    <property type="match status" value="1"/>
</dbReference>
<feature type="region of interest" description="Disordered" evidence="1">
    <location>
        <begin position="1"/>
        <end position="37"/>
    </location>
</feature>
<dbReference type="Proteomes" id="UP000015423">
    <property type="component" value="Chromosome"/>
</dbReference>
<reference evidence="4" key="1">
    <citation type="submission" date="2012-10" db="EMBL/GenBank/DDBJ databases">
        <title>The complete genome sequence of Streptomyces collinus Tu 365.</title>
        <authorList>
            <person name="Ruckert C."/>
            <person name="Szczepanowski R."/>
            <person name="Goesmann A."/>
            <person name="Pross E.K."/>
            <person name="Musiol E.M."/>
            <person name="Blin K."/>
            <person name="Wohlleben W."/>
            <person name="Puhler A."/>
            <person name="Weber T."/>
            <person name="Kalinowski J."/>
        </authorList>
    </citation>
    <scope>NUCLEOTIDE SEQUENCE [LARGE SCALE GENOMIC DNA]</scope>
    <source>
        <strain evidence="4">DSM 40733 / Tue 365</strain>
    </source>
</reference>
<dbReference type="SUPFAM" id="SSF81606">
    <property type="entry name" value="PP2C-like"/>
    <property type="match status" value="1"/>
</dbReference>
<evidence type="ECO:0000313" key="4">
    <source>
        <dbReference type="Proteomes" id="UP000015423"/>
    </source>
</evidence>
<organism evidence="3 4">
    <name type="scientific">Streptomyces collinus (strain DSM 40733 / Tue 365)</name>
    <dbReference type="NCBI Taxonomy" id="1214242"/>
    <lineage>
        <taxon>Bacteria</taxon>
        <taxon>Bacillati</taxon>
        <taxon>Actinomycetota</taxon>
        <taxon>Actinomycetes</taxon>
        <taxon>Kitasatosporales</taxon>
        <taxon>Streptomycetaceae</taxon>
        <taxon>Streptomyces</taxon>
    </lineage>
</organism>
<proteinExistence type="predicted"/>
<dbReference type="PROSITE" id="PS51746">
    <property type="entry name" value="PPM_2"/>
    <property type="match status" value="1"/>
</dbReference>
<evidence type="ECO:0000256" key="1">
    <source>
        <dbReference type="SAM" id="MobiDB-lite"/>
    </source>
</evidence>
<dbReference type="Gene3D" id="3.60.40.10">
    <property type="entry name" value="PPM-type phosphatase domain"/>
    <property type="match status" value="1"/>
</dbReference>
<sequence length="295" mass="30521">MSDHLTGTLNPAPGGKVKRGAGPAPLTRGARDGGQVYNGSGGRWHSMQYVAVTALSHPGLLRRRNEDSLVVGPWTLCATVTENAQTLVFPLGTPLVVAVADGLGGHPGGDVASALVVRRLAGLGSALATEDDVHDALTACNRAVYRTAGEDPGSELAAMGTTVAGAVVRGDSAMVFNVGDSRVFAAPPEGLRQVSLDDSPPLEPGRRTTSIVTQCLGGTRTYRAVRPHVTTLPLSPGDRWLICTDGLTDPVPEDEIADVLRTHDDGRAAFELWKAAMAAGGPDNVTLAIVRVGGD</sequence>
<dbReference type="SMART" id="SM00331">
    <property type="entry name" value="PP2C_SIG"/>
    <property type="match status" value="1"/>
</dbReference>
<accession>S5UY49</accession>
<dbReference type="eggNOG" id="COG0631">
    <property type="taxonomic scope" value="Bacteria"/>
</dbReference>
<dbReference type="STRING" id="1214242.B446_27075"/>
<evidence type="ECO:0000259" key="2">
    <source>
        <dbReference type="PROSITE" id="PS51746"/>
    </source>
</evidence>
<name>S5UY49_STRC3</name>
<dbReference type="SMART" id="SM00332">
    <property type="entry name" value="PP2Cc"/>
    <property type="match status" value="1"/>
</dbReference>
<dbReference type="InterPro" id="IPR015655">
    <property type="entry name" value="PP2C"/>
</dbReference>
<dbReference type="PATRIC" id="fig|1214242.5.peg.5544"/>
<reference evidence="3 4" key="2">
    <citation type="journal article" date="2013" name="J. Biotechnol.">
        <title>Complete genome sequence of the kirromycin producer Streptomyces collinus Tu 365 consisting of a linear chromosome and two linear plasmids.</title>
        <authorList>
            <person name="Ruckert C."/>
            <person name="Szczepanowski R."/>
            <person name="Albersmeier A."/>
            <person name="Goesmann A."/>
            <person name="Iftime D."/>
            <person name="Musiol E.M."/>
            <person name="Blin K."/>
            <person name="Wohlleben W."/>
            <person name="Puhler A."/>
            <person name="Kalinowski J."/>
            <person name="Weber T."/>
        </authorList>
    </citation>
    <scope>NUCLEOTIDE SEQUENCE [LARGE SCALE GENOMIC DNA]</scope>
    <source>
        <strain evidence="4">DSM 40733 / Tue 365</strain>
    </source>
</reference>
<dbReference type="HOGENOM" id="CLU_034545_0_2_11"/>
<feature type="domain" description="PPM-type phosphatase" evidence="2">
    <location>
        <begin position="49"/>
        <end position="292"/>
    </location>
</feature>
<gene>
    <name evidence="3" type="ORF">B446_27075</name>
</gene>
<protein>
    <recommendedName>
        <fullName evidence="2">PPM-type phosphatase domain-containing protein</fullName>
    </recommendedName>
</protein>
<evidence type="ECO:0000313" key="3">
    <source>
        <dbReference type="EMBL" id="AGS72223.1"/>
    </source>
</evidence>
<dbReference type="GO" id="GO:0004722">
    <property type="term" value="F:protein serine/threonine phosphatase activity"/>
    <property type="evidence" value="ECO:0007669"/>
    <property type="project" value="InterPro"/>
</dbReference>
<keyword evidence="4" id="KW-1185">Reference proteome</keyword>